<name>A0A9D4ZZE4_PEA</name>
<evidence type="ECO:0000313" key="2">
    <source>
        <dbReference type="EMBL" id="KAI5391582.1"/>
    </source>
</evidence>
<dbReference type="GO" id="GO:0003676">
    <property type="term" value="F:nucleic acid binding"/>
    <property type="evidence" value="ECO:0007669"/>
    <property type="project" value="InterPro"/>
</dbReference>
<proteinExistence type="predicted"/>
<evidence type="ECO:0000256" key="1">
    <source>
        <dbReference type="SAM" id="MobiDB-lite"/>
    </source>
</evidence>
<dbReference type="PANTHER" id="PTHR42648">
    <property type="entry name" value="TRANSPOSASE, PUTATIVE-RELATED"/>
    <property type="match status" value="1"/>
</dbReference>
<protein>
    <recommendedName>
        <fullName evidence="4">Integrase catalytic domain-containing protein</fullName>
    </recommendedName>
</protein>
<dbReference type="SUPFAM" id="SSF53098">
    <property type="entry name" value="Ribonuclease H-like"/>
    <property type="match status" value="1"/>
</dbReference>
<gene>
    <name evidence="2" type="ORF">KIW84_076411</name>
</gene>
<evidence type="ECO:0008006" key="4">
    <source>
        <dbReference type="Google" id="ProtNLM"/>
    </source>
</evidence>
<organism evidence="2 3">
    <name type="scientific">Pisum sativum</name>
    <name type="common">Garden pea</name>
    <name type="synonym">Lathyrus oleraceus</name>
    <dbReference type="NCBI Taxonomy" id="3888"/>
    <lineage>
        <taxon>Eukaryota</taxon>
        <taxon>Viridiplantae</taxon>
        <taxon>Streptophyta</taxon>
        <taxon>Embryophyta</taxon>
        <taxon>Tracheophyta</taxon>
        <taxon>Spermatophyta</taxon>
        <taxon>Magnoliopsida</taxon>
        <taxon>eudicotyledons</taxon>
        <taxon>Gunneridae</taxon>
        <taxon>Pentapetalae</taxon>
        <taxon>rosids</taxon>
        <taxon>fabids</taxon>
        <taxon>Fabales</taxon>
        <taxon>Fabaceae</taxon>
        <taxon>Papilionoideae</taxon>
        <taxon>50 kb inversion clade</taxon>
        <taxon>NPAAA clade</taxon>
        <taxon>Hologalegina</taxon>
        <taxon>IRL clade</taxon>
        <taxon>Fabeae</taxon>
        <taxon>Lathyrus</taxon>
    </lineage>
</organism>
<dbReference type="InterPro" id="IPR039537">
    <property type="entry name" value="Retrotran_Ty1/copia-like"/>
</dbReference>
<feature type="compositionally biased region" description="Polar residues" evidence="1">
    <location>
        <begin position="153"/>
        <end position="184"/>
    </location>
</feature>
<keyword evidence="3" id="KW-1185">Reference proteome</keyword>
<sequence length="217" mass="24485">MDSSIVLTILDDHSRHVWVVMLKSKVEVGQKIQDFVAMVETQFAKRIKTIRSDNGIGLLMPAYYASKGMEGFVLLDTINHEIIISRYVKFFDMEFSYLDKSNPHVPINIYLHHHHLTIGDIETGPTNSFVHNPTIKSTHVPQIIENEPIQFIDTSQTNPGDISNSNDQHNSSINQDNDQHTSTPIPQPEQIRKSTGTTQPLIHLKDYICSSSTSSSC</sequence>
<accession>A0A9D4ZZE4</accession>
<feature type="region of interest" description="Disordered" evidence="1">
    <location>
        <begin position="153"/>
        <end position="198"/>
    </location>
</feature>
<dbReference type="AlphaFoldDB" id="A0A9D4ZZE4"/>
<evidence type="ECO:0000313" key="3">
    <source>
        <dbReference type="Proteomes" id="UP001058974"/>
    </source>
</evidence>
<dbReference type="Proteomes" id="UP001058974">
    <property type="component" value="Chromosome 7"/>
</dbReference>
<dbReference type="InterPro" id="IPR036397">
    <property type="entry name" value="RNaseH_sf"/>
</dbReference>
<dbReference type="InterPro" id="IPR012337">
    <property type="entry name" value="RNaseH-like_sf"/>
</dbReference>
<comment type="caution">
    <text evidence="2">The sequence shown here is derived from an EMBL/GenBank/DDBJ whole genome shotgun (WGS) entry which is preliminary data.</text>
</comment>
<dbReference type="Gramene" id="Psat07G0641100-T1">
    <property type="protein sequence ID" value="KAI5391582.1"/>
    <property type="gene ID" value="KIW84_076411"/>
</dbReference>
<dbReference type="EMBL" id="JAMSHJ010000007">
    <property type="protein sequence ID" value="KAI5391582.1"/>
    <property type="molecule type" value="Genomic_DNA"/>
</dbReference>
<dbReference type="Gene3D" id="3.30.420.10">
    <property type="entry name" value="Ribonuclease H-like superfamily/Ribonuclease H"/>
    <property type="match status" value="1"/>
</dbReference>
<dbReference type="PANTHER" id="PTHR42648:SF31">
    <property type="entry name" value="RNA-DIRECTED DNA POLYMERASE"/>
    <property type="match status" value="1"/>
</dbReference>
<reference evidence="2 3" key="1">
    <citation type="journal article" date="2022" name="Nat. Genet.">
        <title>Improved pea reference genome and pan-genome highlight genomic features and evolutionary characteristics.</title>
        <authorList>
            <person name="Yang T."/>
            <person name="Liu R."/>
            <person name="Luo Y."/>
            <person name="Hu S."/>
            <person name="Wang D."/>
            <person name="Wang C."/>
            <person name="Pandey M.K."/>
            <person name="Ge S."/>
            <person name="Xu Q."/>
            <person name="Li N."/>
            <person name="Li G."/>
            <person name="Huang Y."/>
            <person name="Saxena R.K."/>
            <person name="Ji Y."/>
            <person name="Li M."/>
            <person name="Yan X."/>
            <person name="He Y."/>
            <person name="Liu Y."/>
            <person name="Wang X."/>
            <person name="Xiang C."/>
            <person name="Varshney R.K."/>
            <person name="Ding H."/>
            <person name="Gao S."/>
            <person name="Zong X."/>
        </authorList>
    </citation>
    <scope>NUCLEOTIDE SEQUENCE [LARGE SCALE GENOMIC DNA]</scope>
    <source>
        <strain evidence="2 3">cv. Zhongwan 6</strain>
    </source>
</reference>